<accession>A0A078B9D2</accession>
<dbReference type="PANTHER" id="PTHR24345:SF0">
    <property type="entry name" value="CELL CYCLE SERINE_THREONINE-PROTEIN KINASE CDC5_MSD2"/>
    <property type="match status" value="1"/>
</dbReference>
<evidence type="ECO:0000256" key="3">
    <source>
        <dbReference type="ARBA" id="ARBA00022741"/>
    </source>
</evidence>
<dbReference type="GO" id="GO:0005524">
    <property type="term" value="F:ATP binding"/>
    <property type="evidence" value="ECO:0007669"/>
    <property type="project" value="UniProtKB-KW"/>
</dbReference>
<evidence type="ECO:0000259" key="6">
    <source>
        <dbReference type="PROSITE" id="PS50011"/>
    </source>
</evidence>
<organism evidence="7 8">
    <name type="scientific">Stylonychia lemnae</name>
    <name type="common">Ciliate</name>
    <dbReference type="NCBI Taxonomy" id="5949"/>
    <lineage>
        <taxon>Eukaryota</taxon>
        <taxon>Sar</taxon>
        <taxon>Alveolata</taxon>
        <taxon>Ciliophora</taxon>
        <taxon>Intramacronucleata</taxon>
        <taxon>Spirotrichea</taxon>
        <taxon>Stichotrichia</taxon>
        <taxon>Sporadotrichida</taxon>
        <taxon>Oxytrichidae</taxon>
        <taxon>Stylonychinae</taxon>
        <taxon>Stylonychia</taxon>
    </lineage>
</organism>
<reference evidence="7 8" key="1">
    <citation type="submission" date="2014-06" db="EMBL/GenBank/DDBJ databases">
        <authorList>
            <person name="Swart Estienne"/>
        </authorList>
    </citation>
    <scope>NUCLEOTIDE SEQUENCE [LARGE SCALE GENOMIC DNA]</scope>
    <source>
        <strain evidence="7 8">130c</strain>
    </source>
</reference>
<evidence type="ECO:0000256" key="2">
    <source>
        <dbReference type="ARBA" id="ARBA00022679"/>
    </source>
</evidence>
<dbReference type="OrthoDB" id="371082at2759"/>
<dbReference type="Proteomes" id="UP000039865">
    <property type="component" value="Unassembled WGS sequence"/>
</dbReference>
<dbReference type="GO" id="GO:0005634">
    <property type="term" value="C:nucleus"/>
    <property type="evidence" value="ECO:0007669"/>
    <property type="project" value="TreeGrafter"/>
</dbReference>
<dbReference type="PROSITE" id="PS50011">
    <property type="entry name" value="PROTEIN_KINASE_DOM"/>
    <property type="match status" value="1"/>
</dbReference>
<proteinExistence type="predicted"/>
<dbReference type="EMBL" id="CCKQ01018834">
    <property type="protein sequence ID" value="CDW90826.1"/>
    <property type="molecule type" value="Genomic_DNA"/>
</dbReference>
<dbReference type="PANTHER" id="PTHR24345">
    <property type="entry name" value="SERINE/THREONINE-PROTEIN KINASE PLK"/>
    <property type="match status" value="1"/>
</dbReference>
<dbReference type="Gene3D" id="1.10.510.10">
    <property type="entry name" value="Transferase(Phosphotransferase) domain 1"/>
    <property type="match status" value="1"/>
</dbReference>
<keyword evidence="5" id="KW-0067">ATP-binding</keyword>
<keyword evidence="4 7" id="KW-0418">Kinase</keyword>
<evidence type="ECO:0000256" key="4">
    <source>
        <dbReference type="ARBA" id="ARBA00022777"/>
    </source>
</evidence>
<keyword evidence="8" id="KW-1185">Reference proteome</keyword>
<dbReference type="Pfam" id="PF00069">
    <property type="entry name" value="Pkinase"/>
    <property type="match status" value="1"/>
</dbReference>
<evidence type="ECO:0000313" key="7">
    <source>
        <dbReference type="EMBL" id="CDW90826.1"/>
    </source>
</evidence>
<dbReference type="GO" id="GO:0004674">
    <property type="term" value="F:protein serine/threonine kinase activity"/>
    <property type="evidence" value="ECO:0007669"/>
    <property type="project" value="UniProtKB-KW"/>
</dbReference>
<dbReference type="InterPro" id="IPR011009">
    <property type="entry name" value="Kinase-like_dom_sf"/>
</dbReference>
<dbReference type="InterPro" id="IPR000719">
    <property type="entry name" value="Prot_kinase_dom"/>
</dbReference>
<dbReference type="InterPro" id="IPR008271">
    <property type="entry name" value="Ser/Thr_kinase_AS"/>
</dbReference>
<dbReference type="SUPFAM" id="SSF56112">
    <property type="entry name" value="Protein kinase-like (PK-like)"/>
    <property type="match status" value="1"/>
</dbReference>
<keyword evidence="1" id="KW-0723">Serine/threonine-protein kinase</keyword>
<evidence type="ECO:0000313" key="8">
    <source>
        <dbReference type="Proteomes" id="UP000039865"/>
    </source>
</evidence>
<protein>
    <submittedName>
        <fullName evidence="7">Serine threonine protein kinase</fullName>
    </submittedName>
</protein>
<keyword evidence="3" id="KW-0547">Nucleotide-binding</keyword>
<dbReference type="InParanoid" id="A0A078B9D2"/>
<sequence length="572" mass="66576">MLGKFQQIDEHFLQQEADSLNTLEYIDAQVYIQSKEIGQGNGRLIVDVNQIGFLYDSLIFRNHDQREQLQTYFTLSLSNLCFTKSNFAQNLTKFKLFTSANQQSTDSISIYVSSSYDEAFSNKLKINCIIFGRLENYFIISQFISEGSQASVYQAKSIDESNKNIYAIKQYDIQNQQQLKQIKTEVKFIRKLQIIDDEFFCRLHLVLQEQDKIYLVMDYFKNGDLSHLICQEKPLTESQIKNIMSQLLLSTYIMHSENIIHRDLKPENILLINSDSLKVSVTDLGLACLNNDYTNKNKKCGSPGFMAPEILRDQSFDLNSDIFSLGCIMFALIAKKYIFPAQTLQKLILQNQYAYPSDLIDKQKLEVSQECIELMKLMLGRNQNMRPSAEKCLQHIWFHEKKQYILDKLLKIKLKNSSKIREIYSFNAINSGFMLKSTNLNCCTGQQAYLDGLNQSYIKEEQIDQTQLRTGQYDGAKFNKLCKDYTNINSLNNSQKNLDDKLCMFARNMNDLDQKLQDIEEERTEEQTPRLSQSIYCIDQQLKNRRNLSQIIREQRGKMSNLNSPVKIRILQ</sequence>
<dbReference type="SMART" id="SM00220">
    <property type="entry name" value="S_TKc"/>
    <property type="match status" value="1"/>
</dbReference>
<evidence type="ECO:0000256" key="1">
    <source>
        <dbReference type="ARBA" id="ARBA00022527"/>
    </source>
</evidence>
<keyword evidence="2" id="KW-0808">Transferase</keyword>
<name>A0A078B9D2_STYLE</name>
<dbReference type="AlphaFoldDB" id="A0A078B9D2"/>
<evidence type="ECO:0000256" key="5">
    <source>
        <dbReference type="ARBA" id="ARBA00022840"/>
    </source>
</evidence>
<feature type="domain" description="Protein kinase" evidence="6">
    <location>
        <begin position="138"/>
        <end position="398"/>
    </location>
</feature>
<gene>
    <name evidence="7" type="primary">Contig12478.g13311</name>
    <name evidence="7" type="ORF">STYLEM_19973</name>
</gene>
<dbReference type="PROSITE" id="PS00108">
    <property type="entry name" value="PROTEIN_KINASE_ST"/>
    <property type="match status" value="1"/>
</dbReference>